<keyword evidence="2" id="KW-1185">Reference proteome</keyword>
<dbReference type="Proteomes" id="UP000094669">
    <property type="component" value="Unassembled WGS sequence"/>
</dbReference>
<accession>A0ABX4YE72</accession>
<dbReference type="EMBL" id="MCRM02000026">
    <property type="protein sequence ID" value="PNV73005.1"/>
    <property type="molecule type" value="Genomic_DNA"/>
</dbReference>
<sequence length="74" mass="8640">MESPLTNVLSPRRLRTEDRCVRFAHARQMLLEVGKATGVEEKSTITQESFYRTWNLRLPMFCPQSSVFRPLNVL</sequence>
<reference evidence="1" key="1">
    <citation type="submission" date="2018-01" db="EMBL/GenBank/DDBJ databases">
        <title>Genomic characterization of Leptospira inadai serogroup Lyme isolated from captured rat in Brazil and comparative analysis with human reference strain.</title>
        <authorList>
            <person name="Moreno L.Z."/>
            <person name="Loureiro A.P."/>
            <person name="Miraglia F."/>
            <person name="Kremer F.S."/>
            <person name="Eslabao M.R."/>
            <person name="Dellagostin O.A."/>
            <person name="Lilenbaum W."/>
            <person name="Moreno A.M."/>
        </authorList>
    </citation>
    <scope>NUCLEOTIDE SEQUENCE [LARGE SCALE GENOMIC DNA]</scope>
    <source>
        <strain evidence="1">M34/99</strain>
    </source>
</reference>
<organism evidence="1 2">
    <name type="scientific">Leptospira inadai serovar Lyme</name>
    <dbReference type="NCBI Taxonomy" id="293084"/>
    <lineage>
        <taxon>Bacteria</taxon>
        <taxon>Pseudomonadati</taxon>
        <taxon>Spirochaetota</taxon>
        <taxon>Spirochaetia</taxon>
        <taxon>Leptospirales</taxon>
        <taxon>Leptospiraceae</taxon>
        <taxon>Leptospira</taxon>
    </lineage>
</organism>
<comment type="caution">
    <text evidence="1">The sequence shown here is derived from an EMBL/GenBank/DDBJ whole genome shotgun (WGS) entry which is preliminary data.</text>
</comment>
<name>A0ABX4YE72_9LEPT</name>
<evidence type="ECO:0000313" key="1">
    <source>
        <dbReference type="EMBL" id="PNV73005.1"/>
    </source>
</evidence>
<gene>
    <name evidence="1" type="ORF">BES34_018085</name>
</gene>
<protein>
    <submittedName>
        <fullName evidence="1">Uncharacterized protein</fullName>
    </submittedName>
</protein>
<evidence type="ECO:0000313" key="2">
    <source>
        <dbReference type="Proteomes" id="UP000094669"/>
    </source>
</evidence>
<proteinExistence type="predicted"/>